<dbReference type="RefSeq" id="WP_099843370.1">
    <property type="nucleotide sequence ID" value="NZ_QKOX01000031.1"/>
</dbReference>
<dbReference type="AlphaFoldDB" id="A0A443VH20"/>
<reference evidence="1 2" key="1">
    <citation type="submission" date="2018-06" db="EMBL/GenBank/DDBJ databases">
        <title>Carbapenemase-producing Enterobacteriaceae present in wastewater treatment plant effluent and nearby surface waters in the US.</title>
        <authorList>
            <person name="Mathys D.A."/>
            <person name="Mollenkopf D.F."/>
            <person name="Feicht S.M."/>
            <person name="Adams R.J."/>
            <person name="Albers A.L."/>
            <person name="Stuever D.M."/>
            <person name="Daniels J.B."/>
            <person name="Wittum T.E."/>
        </authorList>
    </citation>
    <scope>NUCLEOTIDE SEQUENCE [LARGE SCALE GENOMIC DNA]</scope>
    <source>
        <strain evidence="1 2">GEO_47_Down_B</strain>
    </source>
</reference>
<protein>
    <submittedName>
        <fullName evidence="1">Uncharacterized protein</fullName>
    </submittedName>
</protein>
<gene>
    <name evidence="1" type="ORF">DN603_23400</name>
</gene>
<evidence type="ECO:0000313" key="1">
    <source>
        <dbReference type="EMBL" id="RWT18485.1"/>
    </source>
</evidence>
<dbReference type="Proteomes" id="UP000288843">
    <property type="component" value="Unassembled WGS sequence"/>
</dbReference>
<dbReference type="EMBL" id="QKOX01000031">
    <property type="protein sequence ID" value="RWT18485.1"/>
    <property type="molecule type" value="Genomic_DNA"/>
</dbReference>
<accession>A0A443VH20</accession>
<evidence type="ECO:0000313" key="2">
    <source>
        <dbReference type="Proteomes" id="UP000288843"/>
    </source>
</evidence>
<proteinExistence type="predicted"/>
<comment type="caution">
    <text evidence="1">The sequence shown here is derived from an EMBL/GenBank/DDBJ whole genome shotgun (WGS) entry which is preliminary data.</text>
</comment>
<name>A0A443VH20_RAOPL</name>
<organism evidence="1 2">
    <name type="scientific">Raoultella planticola</name>
    <name type="common">Klebsiella planticola</name>
    <dbReference type="NCBI Taxonomy" id="575"/>
    <lineage>
        <taxon>Bacteria</taxon>
        <taxon>Pseudomonadati</taxon>
        <taxon>Pseudomonadota</taxon>
        <taxon>Gammaproteobacteria</taxon>
        <taxon>Enterobacterales</taxon>
        <taxon>Enterobacteriaceae</taxon>
        <taxon>Klebsiella/Raoultella group</taxon>
        <taxon>Raoultella</taxon>
    </lineage>
</organism>
<sequence length="354" mass="40847">MEKQMKLSPNEIKECQTLISELENSGWEIVGAYWVKYAQANVPPEKQGKLNITAVGFSMRMRDAYRSSLANAIRKAGLKLISAYDIRISGDDEFHSGIFHLEEKKELTLLNNVYFTSTFLSELYILKCVESESTYKHPPRQKITLFKYFESQKFKEDFLSGNIWLGTLRGYGVIENENQGDKLEGVTRYKTAESFDKDGWLDFSKKNPSMGGIIKFNGPFDGTIYIEDPTVNIPNAYTLCFSKVRNDELFKKDFGEFCVKIHDVEKLFAMITLSLYKIDPSIAKNPMGHLSVDYSKETLTSLDSEHFSAFHKPRRYEWQTEYRFVWNTDLSHQIKPFLLNSSKLLSPEIIEDLA</sequence>